<accession>A0ABP9WWB2</accession>
<dbReference type="RefSeq" id="WP_345721122.1">
    <property type="nucleotide sequence ID" value="NZ_BAABRU010000004.1"/>
</dbReference>
<evidence type="ECO:0008006" key="3">
    <source>
        <dbReference type="Google" id="ProtNLM"/>
    </source>
</evidence>
<keyword evidence="2" id="KW-1185">Reference proteome</keyword>
<sequence length="206" mass="23018">MNTTELRELLASLPPALLQALESGDVLAVEAAFAMLSVEQQHLVAQQLEQFQQLQIEQALDRYAEAPTIEQLIEQLPADLREAVLNNDQAQIQFLYDRLERHEQDQLGELLLSIQMLVVQQSDAGGGMDLEDFASLLDAIVAATDDPALPRAELRLTLADLESLGWQLSAAVEQIWAGERDPQRLLNGLDDRDRDLINYILATLKH</sequence>
<proteinExistence type="predicted"/>
<protein>
    <recommendedName>
        <fullName evidence="3">Magnesium transporter MgtE intracellular domain-containing protein</fullName>
    </recommendedName>
</protein>
<reference evidence="1 2" key="1">
    <citation type="submission" date="2024-02" db="EMBL/GenBank/DDBJ databases">
        <title>Herpetosiphon gulosus NBRC 112829.</title>
        <authorList>
            <person name="Ichikawa N."/>
            <person name="Katano-Makiyama Y."/>
            <person name="Hidaka K."/>
        </authorList>
    </citation>
    <scope>NUCLEOTIDE SEQUENCE [LARGE SCALE GENOMIC DNA]</scope>
    <source>
        <strain evidence="1 2">NBRC 112829</strain>
    </source>
</reference>
<evidence type="ECO:0000313" key="1">
    <source>
        <dbReference type="EMBL" id="GAA5527482.1"/>
    </source>
</evidence>
<organism evidence="1 2">
    <name type="scientific">Herpetosiphon gulosus</name>
    <dbReference type="NCBI Taxonomy" id="1973496"/>
    <lineage>
        <taxon>Bacteria</taxon>
        <taxon>Bacillati</taxon>
        <taxon>Chloroflexota</taxon>
        <taxon>Chloroflexia</taxon>
        <taxon>Herpetosiphonales</taxon>
        <taxon>Herpetosiphonaceae</taxon>
        <taxon>Herpetosiphon</taxon>
    </lineage>
</organism>
<evidence type="ECO:0000313" key="2">
    <source>
        <dbReference type="Proteomes" id="UP001428290"/>
    </source>
</evidence>
<comment type="caution">
    <text evidence="1">The sequence shown here is derived from an EMBL/GenBank/DDBJ whole genome shotgun (WGS) entry which is preliminary data.</text>
</comment>
<gene>
    <name evidence="1" type="ORF">Hgul01_01268</name>
</gene>
<name>A0ABP9WWB2_9CHLR</name>
<dbReference type="EMBL" id="BAABRU010000004">
    <property type="protein sequence ID" value="GAA5527482.1"/>
    <property type="molecule type" value="Genomic_DNA"/>
</dbReference>
<dbReference type="Proteomes" id="UP001428290">
    <property type="component" value="Unassembled WGS sequence"/>
</dbReference>